<gene>
    <name evidence="2" type="ORF">P280DRAFT_20852</name>
</gene>
<keyword evidence="3" id="KW-1185">Reference proteome</keyword>
<dbReference type="AlphaFoldDB" id="A0A6A6SL32"/>
<dbReference type="Proteomes" id="UP000799753">
    <property type="component" value="Unassembled WGS sequence"/>
</dbReference>
<keyword evidence="1" id="KW-0812">Transmembrane</keyword>
<accession>A0A6A6SL32</accession>
<sequence length="94" mass="10894">MHAWFSWDTTRRFHGVRATKKSERLPRNAFLDGPEWIYFFLGSWEDLLVRVSSSHLLLPSFVSGSEVTNESLFILFVFKLLLTVLVGFPSPPTY</sequence>
<evidence type="ECO:0000313" key="2">
    <source>
        <dbReference type="EMBL" id="KAF2646884.1"/>
    </source>
</evidence>
<protein>
    <submittedName>
        <fullName evidence="2">Uncharacterized protein</fullName>
    </submittedName>
</protein>
<evidence type="ECO:0000256" key="1">
    <source>
        <dbReference type="SAM" id="Phobius"/>
    </source>
</evidence>
<keyword evidence="1" id="KW-1133">Transmembrane helix</keyword>
<proteinExistence type="predicted"/>
<keyword evidence="1" id="KW-0472">Membrane</keyword>
<organism evidence="2 3">
    <name type="scientific">Massarina eburnea CBS 473.64</name>
    <dbReference type="NCBI Taxonomy" id="1395130"/>
    <lineage>
        <taxon>Eukaryota</taxon>
        <taxon>Fungi</taxon>
        <taxon>Dikarya</taxon>
        <taxon>Ascomycota</taxon>
        <taxon>Pezizomycotina</taxon>
        <taxon>Dothideomycetes</taxon>
        <taxon>Pleosporomycetidae</taxon>
        <taxon>Pleosporales</taxon>
        <taxon>Massarineae</taxon>
        <taxon>Massarinaceae</taxon>
        <taxon>Massarina</taxon>
    </lineage>
</organism>
<evidence type="ECO:0000313" key="3">
    <source>
        <dbReference type="Proteomes" id="UP000799753"/>
    </source>
</evidence>
<reference evidence="2" key="1">
    <citation type="journal article" date="2020" name="Stud. Mycol.">
        <title>101 Dothideomycetes genomes: a test case for predicting lifestyles and emergence of pathogens.</title>
        <authorList>
            <person name="Haridas S."/>
            <person name="Albert R."/>
            <person name="Binder M."/>
            <person name="Bloem J."/>
            <person name="Labutti K."/>
            <person name="Salamov A."/>
            <person name="Andreopoulos B."/>
            <person name="Baker S."/>
            <person name="Barry K."/>
            <person name="Bills G."/>
            <person name="Bluhm B."/>
            <person name="Cannon C."/>
            <person name="Castanera R."/>
            <person name="Culley D."/>
            <person name="Daum C."/>
            <person name="Ezra D."/>
            <person name="Gonzalez J."/>
            <person name="Henrissat B."/>
            <person name="Kuo A."/>
            <person name="Liang C."/>
            <person name="Lipzen A."/>
            <person name="Lutzoni F."/>
            <person name="Magnuson J."/>
            <person name="Mondo S."/>
            <person name="Nolan M."/>
            <person name="Ohm R."/>
            <person name="Pangilinan J."/>
            <person name="Park H.-J."/>
            <person name="Ramirez L."/>
            <person name="Alfaro M."/>
            <person name="Sun H."/>
            <person name="Tritt A."/>
            <person name="Yoshinaga Y."/>
            <person name="Zwiers L.-H."/>
            <person name="Turgeon B."/>
            <person name="Goodwin S."/>
            <person name="Spatafora J."/>
            <person name="Crous P."/>
            <person name="Grigoriev I."/>
        </authorList>
    </citation>
    <scope>NUCLEOTIDE SEQUENCE</scope>
    <source>
        <strain evidence="2">CBS 473.64</strain>
    </source>
</reference>
<name>A0A6A6SL32_9PLEO</name>
<feature type="transmembrane region" description="Helical" evidence="1">
    <location>
        <begin position="70"/>
        <end position="88"/>
    </location>
</feature>
<dbReference type="EMBL" id="MU006776">
    <property type="protein sequence ID" value="KAF2646884.1"/>
    <property type="molecule type" value="Genomic_DNA"/>
</dbReference>